<organism evidence="2 3">
    <name type="scientific">Rhodanobacter terrae</name>
    <dbReference type="NCBI Taxonomy" id="418647"/>
    <lineage>
        <taxon>Bacteria</taxon>
        <taxon>Pseudomonadati</taxon>
        <taxon>Pseudomonadota</taxon>
        <taxon>Gammaproteobacteria</taxon>
        <taxon>Lysobacterales</taxon>
        <taxon>Rhodanobacteraceae</taxon>
        <taxon>Rhodanobacter</taxon>
    </lineage>
</organism>
<evidence type="ECO:0008006" key="4">
    <source>
        <dbReference type="Google" id="ProtNLM"/>
    </source>
</evidence>
<dbReference type="EMBL" id="JBHSNG010000035">
    <property type="protein sequence ID" value="MFC5583165.1"/>
    <property type="molecule type" value="Genomic_DNA"/>
</dbReference>
<proteinExistence type="predicted"/>
<keyword evidence="3" id="KW-1185">Reference proteome</keyword>
<name>A0ABW0T1H5_9GAMM</name>
<evidence type="ECO:0000313" key="3">
    <source>
        <dbReference type="Proteomes" id="UP001596111"/>
    </source>
</evidence>
<comment type="caution">
    <text evidence="2">The sequence shown here is derived from an EMBL/GenBank/DDBJ whole genome shotgun (WGS) entry which is preliminary data.</text>
</comment>
<accession>A0ABW0T1H5</accession>
<evidence type="ECO:0000313" key="2">
    <source>
        <dbReference type="EMBL" id="MFC5583165.1"/>
    </source>
</evidence>
<gene>
    <name evidence="2" type="ORF">ACFPPB_18790</name>
</gene>
<reference evidence="3" key="1">
    <citation type="journal article" date="2019" name="Int. J. Syst. Evol. Microbiol.">
        <title>The Global Catalogue of Microorganisms (GCM) 10K type strain sequencing project: providing services to taxonomists for standard genome sequencing and annotation.</title>
        <authorList>
            <consortium name="The Broad Institute Genomics Platform"/>
            <consortium name="The Broad Institute Genome Sequencing Center for Infectious Disease"/>
            <person name="Wu L."/>
            <person name="Ma J."/>
        </authorList>
    </citation>
    <scope>NUCLEOTIDE SEQUENCE [LARGE SCALE GENOMIC DNA]</scope>
    <source>
        <strain evidence="3">CGMCC 1.13587</strain>
    </source>
</reference>
<evidence type="ECO:0000256" key="1">
    <source>
        <dbReference type="SAM" id="MobiDB-lite"/>
    </source>
</evidence>
<feature type="region of interest" description="Disordered" evidence="1">
    <location>
        <begin position="93"/>
        <end position="130"/>
    </location>
</feature>
<dbReference type="Proteomes" id="UP001596111">
    <property type="component" value="Unassembled WGS sequence"/>
</dbReference>
<dbReference type="RefSeq" id="WP_377329940.1">
    <property type="nucleotide sequence ID" value="NZ_JBHSNG010000035.1"/>
</dbReference>
<protein>
    <recommendedName>
        <fullName evidence="4">Secreted protein</fullName>
    </recommendedName>
</protein>
<sequence>MKRVEWINGLLFATVATFPGPVPAVDAVRRVPGVRAHDSGIEAATLSNDVKACPGTPTTAYTLDGSHHLSVDCRALTGKRTIVDFGNHTCRNPDDEGWGSAMDPAPWRRVVTTGPDSTGKDPTNGKHLRC</sequence>